<feature type="compositionally biased region" description="Polar residues" evidence="8">
    <location>
        <begin position="255"/>
        <end position="269"/>
    </location>
</feature>
<dbReference type="GO" id="GO:0008270">
    <property type="term" value="F:zinc ion binding"/>
    <property type="evidence" value="ECO:0007669"/>
    <property type="project" value="UniProtKB-KW"/>
</dbReference>
<reference evidence="11" key="1">
    <citation type="journal article" date="2019" name="Gigascience">
        <title>De novo genome assembly of the endangered Acer yangbiense, a plant species with extremely small populations endemic to Yunnan Province, China.</title>
        <authorList>
            <person name="Yang J."/>
            <person name="Wariss H.M."/>
            <person name="Tao L."/>
            <person name="Zhang R."/>
            <person name="Yun Q."/>
            <person name="Hollingsworth P."/>
            <person name="Dao Z."/>
            <person name="Luo G."/>
            <person name="Guo H."/>
            <person name="Ma Y."/>
            <person name="Sun W."/>
        </authorList>
    </citation>
    <scope>NUCLEOTIDE SEQUENCE [LARGE SCALE GENOMIC DNA]</scope>
    <source>
        <strain evidence="11">cv. br00</strain>
    </source>
</reference>
<proteinExistence type="predicted"/>
<evidence type="ECO:0000256" key="2">
    <source>
        <dbReference type="ARBA" id="ARBA00022737"/>
    </source>
</evidence>
<dbReference type="GO" id="GO:0000976">
    <property type="term" value="F:transcription cis-regulatory region binding"/>
    <property type="evidence" value="ECO:0007669"/>
    <property type="project" value="TreeGrafter"/>
</dbReference>
<evidence type="ECO:0000256" key="3">
    <source>
        <dbReference type="ARBA" id="ARBA00022771"/>
    </source>
</evidence>
<protein>
    <recommendedName>
        <fullName evidence="9">C2H2-type domain-containing protein</fullName>
    </recommendedName>
</protein>
<dbReference type="Proteomes" id="UP000326939">
    <property type="component" value="Chromosome 14"/>
</dbReference>
<keyword evidence="5" id="KW-0805">Transcription regulation</keyword>
<dbReference type="InterPro" id="IPR036236">
    <property type="entry name" value="Znf_C2H2_sf"/>
</dbReference>
<keyword evidence="6" id="KW-0804">Transcription</keyword>
<sequence length="322" mass="34592">MPSALLCHDLITWAICIGPSLDGNGGRGYKGPSLRSVARGVIWILRESTSSAFSRTRPAIRHSSSAFYIRKTNQMALEALNSPTTTTPSFQFEDLSLPCAGEPWVKRKRSKRPRLDHQPTEEEYLALCLVMLARGSTHLQFPTSGHQKPVTPATACTSSELKNSHKCSVCSREFPSYQALGGHKASHRKLSGGGEDQTNSSTTTSVITAAKTVSNGSGKTHECSICHRSFATGQALGGHKRCHYEGIIGGGEKSGVTSTSESAGSTNPRTHSHGDFDLNVPALPELSSYFSVSGDDEVMSPLPAAKRLRLLMPPKIEVSQAQ</sequence>
<evidence type="ECO:0000313" key="11">
    <source>
        <dbReference type="Proteomes" id="UP000326939"/>
    </source>
</evidence>
<feature type="region of interest" description="Disordered" evidence="8">
    <location>
        <begin position="253"/>
        <end position="276"/>
    </location>
</feature>
<keyword evidence="4" id="KW-0862">Zinc</keyword>
<evidence type="ECO:0000259" key="9">
    <source>
        <dbReference type="PROSITE" id="PS50157"/>
    </source>
</evidence>
<feature type="region of interest" description="Disordered" evidence="8">
    <location>
        <begin position="183"/>
        <end position="203"/>
    </location>
</feature>
<dbReference type="PANTHER" id="PTHR45988">
    <property type="entry name" value="C2H2 TYPE ZINC FINGER TRANSCRIPTION FACTOR FAMILY-RELATED"/>
    <property type="match status" value="1"/>
</dbReference>
<keyword evidence="2" id="KW-0677">Repeat</keyword>
<evidence type="ECO:0000256" key="1">
    <source>
        <dbReference type="ARBA" id="ARBA00022723"/>
    </source>
</evidence>
<dbReference type="EMBL" id="VDCV01000014">
    <property type="protein sequence ID" value="KAB5526608.1"/>
    <property type="molecule type" value="Genomic_DNA"/>
</dbReference>
<dbReference type="PROSITE" id="PS00028">
    <property type="entry name" value="ZINC_FINGER_C2H2_1"/>
    <property type="match status" value="2"/>
</dbReference>
<keyword evidence="11" id="KW-1185">Reference proteome</keyword>
<organism evidence="10 11">
    <name type="scientific">Salix brachista</name>
    <dbReference type="NCBI Taxonomy" id="2182728"/>
    <lineage>
        <taxon>Eukaryota</taxon>
        <taxon>Viridiplantae</taxon>
        <taxon>Streptophyta</taxon>
        <taxon>Embryophyta</taxon>
        <taxon>Tracheophyta</taxon>
        <taxon>Spermatophyta</taxon>
        <taxon>Magnoliopsida</taxon>
        <taxon>eudicotyledons</taxon>
        <taxon>Gunneridae</taxon>
        <taxon>Pentapetalae</taxon>
        <taxon>rosids</taxon>
        <taxon>fabids</taxon>
        <taxon>Malpighiales</taxon>
        <taxon>Salicaceae</taxon>
        <taxon>Saliceae</taxon>
        <taxon>Salix</taxon>
    </lineage>
</organism>
<keyword evidence="1" id="KW-0479">Metal-binding</keyword>
<dbReference type="AlphaFoldDB" id="A0A5N5K5G8"/>
<dbReference type="PANTHER" id="PTHR45988:SF92">
    <property type="entry name" value="C2H2 TYPE ZINC FINGER TRANSCRIPTION FACTOR FAMILY-RELATED"/>
    <property type="match status" value="1"/>
</dbReference>
<comment type="caution">
    <text evidence="10">The sequence shown here is derived from an EMBL/GenBank/DDBJ whole genome shotgun (WGS) entry which is preliminary data.</text>
</comment>
<gene>
    <name evidence="10" type="ORF">DKX38_020455</name>
</gene>
<dbReference type="SMART" id="SM00355">
    <property type="entry name" value="ZnF_C2H2"/>
    <property type="match status" value="2"/>
</dbReference>
<dbReference type="Gene3D" id="3.30.160.60">
    <property type="entry name" value="Classic Zinc Finger"/>
    <property type="match status" value="1"/>
</dbReference>
<dbReference type="Pfam" id="PF13912">
    <property type="entry name" value="zf-C2H2_6"/>
    <property type="match status" value="2"/>
</dbReference>
<evidence type="ECO:0000256" key="5">
    <source>
        <dbReference type="ARBA" id="ARBA00023015"/>
    </source>
</evidence>
<name>A0A5N5K5G8_9ROSI</name>
<keyword evidence="3 7" id="KW-0863">Zinc-finger</keyword>
<dbReference type="InterPro" id="IPR013087">
    <property type="entry name" value="Znf_C2H2_type"/>
</dbReference>
<evidence type="ECO:0000256" key="4">
    <source>
        <dbReference type="ARBA" id="ARBA00022833"/>
    </source>
</evidence>
<evidence type="ECO:0000256" key="8">
    <source>
        <dbReference type="SAM" id="MobiDB-lite"/>
    </source>
</evidence>
<evidence type="ECO:0000313" key="10">
    <source>
        <dbReference type="EMBL" id="KAB5526608.1"/>
    </source>
</evidence>
<dbReference type="GO" id="GO:0005634">
    <property type="term" value="C:nucleus"/>
    <property type="evidence" value="ECO:0007669"/>
    <property type="project" value="TreeGrafter"/>
</dbReference>
<feature type="domain" description="C2H2-type" evidence="9">
    <location>
        <begin position="221"/>
        <end position="243"/>
    </location>
</feature>
<feature type="domain" description="C2H2-type" evidence="9">
    <location>
        <begin position="165"/>
        <end position="187"/>
    </location>
</feature>
<accession>A0A5N5K5G8</accession>
<dbReference type="InterPro" id="IPR044653">
    <property type="entry name" value="AZF1/2/3-like"/>
</dbReference>
<evidence type="ECO:0000256" key="6">
    <source>
        <dbReference type="ARBA" id="ARBA00023163"/>
    </source>
</evidence>
<evidence type="ECO:0000256" key="7">
    <source>
        <dbReference type="PROSITE-ProRule" id="PRU00042"/>
    </source>
</evidence>
<dbReference type="PROSITE" id="PS50157">
    <property type="entry name" value="ZINC_FINGER_C2H2_2"/>
    <property type="match status" value="2"/>
</dbReference>
<dbReference type="SUPFAM" id="SSF57667">
    <property type="entry name" value="beta-beta-alpha zinc fingers"/>
    <property type="match status" value="1"/>
</dbReference>
<dbReference type="GO" id="GO:0003700">
    <property type="term" value="F:DNA-binding transcription factor activity"/>
    <property type="evidence" value="ECO:0007669"/>
    <property type="project" value="InterPro"/>
</dbReference>